<reference evidence="3" key="1">
    <citation type="journal article" date="2019" name="Int. J. Syst. Evol. Microbiol.">
        <title>The Global Catalogue of Microorganisms (GCM) 10K type strain sequencing project: providing services to taxonomists for standard genome sequencing and annotation.</title>
        <authorList>
            <consortium name="The Broad Institute Genomics Platform"/>
            <consortium name="The Broad Institute Genome Sequencing Center for Infectious Disease"/>
            <person name="Wu L."/>
            <person name="Ma J."/>
        </authorList>
    </citation>
    <scope>NUCLEOTIDE SEQUENCE [LARGE SCALE GENOMIC DNA]</scope>
    <source>
        <strain evidence="3">CCUG 63830</strain>
    </source>
</reference>
<keyword evidence="1" id="KW-0732">Signal</keyword>
<accession>A0ABW1ZG50</accession>
<keyword evidence="3" id="KW-1185">Reference proteome</keyword>
<evidence type="ECO:0000313" key="3">
    <source>
        <dbReference type="Proteomes" id="UP001596317"/>
    </source>
</evidence>
<feature type="signal peptide" evidence="1">
    <location>
        <begin position="1"/>
        <end position="26"/>
    </location>
</feature>
<proteinExistence type="predicted"/>
<evidence type="ECO:0000313" key="2">
    <source>
        <dbReference type="EMBL" id="MFC6659495.1"/>
    </source>
</evidence>
<dbReference type="InterPro" id="IPR018725">
    <property type="entry name" value="DUF2259_secreted"/>
</dbReference>
<dbReference type="Proteomes" id="UP001596317">
    <property type="component" value="Unassembled WGS sequence"/>
</dbReference>
<dbReference type="Pfam" id="PF10016">
    <property type="entry name" value="DUF2259"/>
    <property type="match status" value="1"/>
</dbReference>
<protein>
    <submittedName>
        <fullName evidence="2">DUF2259 domain-containing protein</fullName>
    </submittedName>
</protein>
<feature type="chain" id="PRO_5047501292" evidence="1">
    <location>
        <begin position="27"/>
        <end position="237"/>
    </location>
</feature>
<name>A0ABW1ZG50_9DEIO</name>
<dbReference type="EMBL" id="JBHSWB010000001">
    <property type="protein sequence ID" value="MFC6659495.1"/>
    <property type="molecule type" value="Genomic_DNA"/>
</dbReference>
<dbReference type="RefSeq" id="WP_224604190.1">
    <property type="nucleotide sequence ID" value="NZ_JAIQXV010000001.1"/>
</dbReference>
<organism evidence="2 3">
    <name type="scientific">Deinococcus multiflagellatus</name>
    <dbReference type="NCBI Taxonomy" id="1656887"/>
    <lineage>
        <taxon>Bacteria</taxon>
        <taxon>Thermotogati</taxon>
        <taxon>Deinococcota</taxon>
        <taxon>Deinococci</taxon>
        <taxon>Deinococcales</taxon>
        <taxon>Deinococcaceae</taxon>
        <taxon>Deinococcus</taxon>
    </lineage>
</organism>
<evidence type="ECO:0000256" key="1">
    <source>
        <dbReference type="SAM" id="SignalP"/>
    </source>
</evidence>
<comment type="caution">
    <text evidence="2">The sequence shown here is derived from an EMBL/GenBank/DDBJ whole genome shotgun (WGS) entry which is preliminary data.</text>
</comment>
<sequence length="237" mass="24939">MRRVPAAGGLRAGLLALALLASGAQANERLPVTDVRFSAGAERVLAVVSGERDGSGFGYAALTVLSTGSGAVLGSRTVEDKNATAAQARQTLLSSSQSLLGRLGLLGRVPSVPRYQRAYPTPYPRWEDGVRPGAAQVTPVRLWSRAVPVSLKVVPLPASACAEPDLLLPGERPAGFELRVNGQLVRRELAAGGRCASRYSLERVDVQGNRALLTVRAYAMGFEGPDALPVFVAVTLR</sequence>
<gene>
    <name evidence="2" type="ORF">ACFP90_03245</name>
</gene>